<reference evidence="3 4" key="1">
    <citation type="submission" date="2018-12" db="EMBL/GenBank/DDBJ databases">
        <authorList>
            <person name="Criscuolo A."/>
        </authorList>
    </citation>
    <scope>NUCLEOTIDE SEQUENCE [LARGE SCALE GENOMIC DNA]</scope>
    <source>
        <strain evidence="3">ACIP1116241</strain>
    </source>
</reference>
<evidence type="ECO:0000313" key="4">
    <source>
        <dbReference type="Proteomes" id="UP000270743"/>
    </source>
</evidence>
<protein>
    <recommendedName>
        <fullName evidence="2">Putative DNA-binding domain-containing protein</fullName>
    </recommendedName>
</protein>
<keyword evidence="4" id="KW-1185">Reference proteome</keyword>
<organism evidence="3 4">
    <name type="scientific">Paracoccus haematequi</name>
    <dbReference type="NCBI Taxonomy" id="2491866"/>
    <lineage>
        <taxon>Bacteria</taxon>
        <taxon>Pseudomonadati</taxon>
        <taxon>Pseudomonadota</taxon>
        <taxon>Alphaproteobacteria</taxon>
        <taxon>Rhodobacterales</taxon>
        <taxon>Paracoccaceae</taxon>
        <taxon>Paracoccus</taxon>
    </lineage>
</organism>
<dbReference type="InterPro" id="IPR018640">
    <property type="entry name" value="DUF2063"/>
</dbReference>
<proteinExistence type="predicted"/>
<accession>A0A3S4D0C2</accession>
<dbReference type="Pfam" id="PF09836">
    <property type="entry name" value="DUF2063"/>
    <property type="match status" value="1"/>
</dbReference>
<feature type="region of interest" description="Disordered" evidence="1">
    <location>
        <begin position="1"/>
        <end position="22"/>
    </location>
</feature>
<evidence type="ECO:0000259" key="2">
    <source>
        <dbReference type="Pfam" id="PF09836"/>
    </source>
</evidence>
<dbReference type="Gene3D" id="1.10.150.690">
    <property type="entry name" value="DUF2063"/>
    <property type="match status" value="1"/>
</dbReference>
<sequence>MPPDGQSAFRSALRDGTLPPGVTAAHPAETARRFAVYRNNVAVSLGQALGRRFPVIQRLVGDEFFAALARAYLAADPPRSPVLMEWGAGFAGFLAGFRPLAGWPFMADVARIEWARGLAFHAADAAPLDPAILAAADPETLRLALHPSVTVLRLDHPAVTIWAQNQPGAAPGPLPSGPQIALILRDPSFAIPVEAITPADAVLIEALQSGATLAGAAALDPDHDPAPRLIALMRQGAFIKARTR</sequence>
<dbReference type="RefSeq" id="WP_126155204.1">
    <property type="nucleotide sequence ID" value="NZ_UZWE01000037.1"/>
</dbReference>
<dbReference type="InterPro" id="IPR044922">
    <property type="entry name" value="DUF2063_N_sf"/>
</dbReference>
<name>A0A3S4D0C2_9RHOB</name>
<dbReference type="Proteomes" id="UP000270743">
    <property type="component" value="Unassembled WGS sequence"/>
</dbReference>
<dbReference type="AlphaFoldDB" id="A0A3S4D0C2"/>
<dbReference type="EMBL" id="UZWE01000037">
    <property type="protein sequence ID" value="VDS09578.1"/>
    <property type="molecule type" value="Genomic_DNA"/>
</dbReference>
<gene>
    <name evidence="3" type="ORF">PARHAE_02781</name>
</gene>
<evidence type="ECO:0000256" key="1">
    <source>
        <dbReference type="SAM" id="MobiDB-lite"/>
    </source>
</evidence>
<dbReference type="OrthoDB" id="4146344at2"/>
<feature type="domain" description="Putative DNA-binding" evidence="2">
    <location>
        <begin position="6"/>
        <end position="94"/>
    </location>
</feature>
<evidence type="ECO:0000313" key="3">
    <source>
        <dbReference type="EMBL" id="VDS09578.1"/>
    </source>
</evidence>